<dbReference type="GO" id="GO:0016020">
    <property type="term" value="C:membrane"/>
    <property type="evidence" value="ECO:0007669"/>
    <property type="project" value="UniProtKB-SubCell"/>
</dbReference>
<dbReference type="OrthoDB" id="9949162at2759"/>
<accession>A0A2P4TG28</accession>
<feature type="compositionally biased region" description="Basic and acidic residues" evidence="6">
    <location>
        <begin position="827"/>
        <end position="837"/>
    </location>
</feature>
<evidence type="ECO:0000256" key="7">
    <source>
        <dbReference type="SAM" id="Phobius"/>
    </source>
</evidence>
<dbReference type="PROSITE" id="PS50268">
    <property type="entry name" value="CADHERIN_2"/>
    <property type="match status" value="3"/>
</dbReference>
<keyword evidence="2 7" id="KW-0812">Transmembrane</keyword>
<keyword evidence="11" id="KW-1185">Reference proteome</keyword>
<comment type="subcellular location">
    <subcellularLocation>
        <location evidence="1">Membrane</location>
    </subcellularLocation>
</comment>
<evidence type="ECO:0000256" key="5">
    <source>
        <dbReference type="PROSITE-ProRule" id="PRU00043"/>
    </source>
</evidence>
<organism evidence="10 11">
    <name type="scientific">Bambusicola thoracicus</name>
    <name type="common">Chinese bamboo-partridge</name>
    <name type="synonym">Perdix thoracica</name>
    <dbReference type="NCBI Taxonomy" id="9083"/>
    <lineage>
        <taxon>Eukaryota</taxon>
        <taxon>Metazoa</taxon>
        <taxon>Chordata</taxon>
        <taxon>Craniata</taxon>
        <taxon>Vertebrata</taxon>
        <taxon>Euteleostomi</taxon>
        <taxon>Archelosauria</taxon>
        <taxon>Archosauria</taxon>
        <taxon>Dinosauria</taxon>
        <taxon>Saurischia</taxon>
        <taxon>Theropoda</taxon>
        <taxon>Coelurosauria</taxon>
        <taxon>Aves</taxon>
        <taxon>Neognathae</taxon>
        <taxon>Galloanserae</taxon>
        <taxon>Galliformes</taxon>
        <taxon>Phasianidae</taxon>
        <taxon>Perdicinae</taxon>
        <taxon>Bambusicola</taxon>
    </lineage>
</organism>
<name>A0A2P4TG28_BAMTH</name>
<evidence type="ECO:0000256" key="3">
    <source>
        <dbReference type="ARBA" id="ARBA00022989"/>
    </source>
</evidence>
<dbReference type="InterPro" id="IPR002126">
    <property type="entry name" value="Cadherin-like_dom"/>
</dbReference>
<feature type="region of interest" description="Disordered" evidence="6">
    <location>
        <begin position="797"/>
        <end position="837"/>
    </location>
</feature>
<dbReference type="SUPFAM" id="SSF49313">
    <property type="entry name" value="Cadherin-like"/>
    <property type="match status" value="3"/>
</dbReference>
<keyword evidence="8" id="KW-0732">Signal</keyword>
<keyword evidence="4 7" id="KW-0472">Membrane</keyword>
<evidence type="ECO:0000313" key="10">
    <source>
        <dbReference type="EMBL" id="POI35298.1"/>
    </source>
</evidence>
<dbReference type="AlphaFoldDB" id="A0A2P4TG28"/>
<gene>
    <name evidence="10" type="ORF">CIB84_000950</name>
</gene>
<dbReference type="EMBL" id="PPHD01000605">
    <property type="protein sequence ID" value="POI35298.1"/>
    <property type="molecule type" value="Genomic_DNA"/>
</dbReference>
<keyword evidence="5" id="KW-0106">Calcium</keyword>
<dbReference type="Proteomes" id="UP000237246">
    <property type="component" value="Unassembled WGS sequence"/>
</dbReference>
<feature type="signal peptide" evidence="8">
    <location>
        <begin position="1"/>
        <end position="21"/>
    </location>
</feature>
<feature type="domain" description="Cadherin" evidence="9">
    <location>
        <begin position="392"/>
        <end position="506"/>
    </location>
</feature>
<evidence type="ECO:0000313" key="11">
    <source>
        <dbReference type="Proteomes" id="UP000237246"/>
    </source>
</evidence>
<feature type="chain" id="PRO_5015112861" description="Cadherin domain-containing protein" evidence="8">
    <location>
        <begin position="22"/>
        <end position="850"/>
    </location>
</feature>
<dbReference type="GO" id="GO:0007156">
    <property type="term" value="P:homophilic cell adhesion via plasma membrane adhesion molecules"/>
    <property type="evidence" value="ECO:0007669"/>
    <property type="project" value="InterPro"/>
</dbReference>
<evidence type="ECO:0000256" key="1">
    <source>
        <dbReference type="ARBA" id="ARBA00004370"/>
    </source>
</evidence>
<evidence type="ECO:0000256" key="8">
    <source>
        <dbReference type="SAM" id="SignalP"/>
    </source>
</evidence>
<feature type="domain" description="Cadherin" evidence="9">
    <location>
        <begin position="284"/>
        <end position="391"/>
    </location>
</feature>
<reference evidence="10 11" key="1">
    <citation type="submission" date="2018-01" db="EMBL/GenBank/DDBJ databases">
        <title>Comparison of the Chinese Bamboo Partridge and Red Junglefowl genome sequences highlights the importance of demography in genome evolution.</title>
        <authorList>
            <person name="Tiley G.P."/>
            <person name="Kimball R.T."/>
            <person name="Braun E.L."/>
            <person name="Burleigh J.G."/>
        </authorList>
    </citation>
    <scope>NUCLEOTIDE SEQUENCE [LARGE SCALE GENOMIC DNA]</scope>
    <source>
        <strain evidence="10">RTK389</strain>
        <tissue evidence="10">Blood</tissue>
    </source>
</reference>
<evidence type="ECO:0000256" key="2">
    <source>
        <dbReference type="ARBA" id="ARBA00022692"/>
    </source>
</evidence>
<evidence type="ECO:0000256" key="6">
    <source>
        <dbReference type="SAM" id="MobiDB-lite"/>
    </source>
</evidence>
<comment type="caution">
    <text evidence="10">The sequence shown here is derived from an EMBL/GenBank/DDBJ whole genome shotgun (WGS) entry which is preliminary data.</text>
</comment>
<dbReference type="PRINTS" id="PR00205">
    <property type="entry name" value="CADHERIN"/>
</dbReference>
<evidence type="ECO:0000256" key="4">
    <source>
        <dbReference type="ARBA" id="ARBA00023136"/>
    </source>
</evidence>
<dbReference type="Gene3D" id="2.60.40.60">
    <property type="entry name" value="Cadherins"/>
    <property type="match status" value="3"/>
</dbReference>
<feature type="transmembrane region" description="Helical" evidence="7">
    <location>
        <begin position="767"/>
        <end position="791"/>
    </location>
</feature>
<dbReference type="SMART" id="SM00112">
    <property type="entry name" value="CA"/>
    <property type="match status" value="2"/>
</dbReference>
<feature type="domain" description="Cadherin" evidence="9">
    <location>
        <begin position="506"/>
        <end position="615"/>
    </location>
</feature>
<evidence type="ECO:0000259" key="9">
    <source>
        <dbReference type="PROSITE" id="PS50268"/>
    </source>
</evidence>
<keyword evidence="3 7" id="KW-1133">Transmembrane helix</keyword>
<dbReference type="PANTHER" id="PTHR24026">
    <property type="entry name" value="FAT ATYPICAL CADHERIN-RELATED"/>
    <property type="match status" value="1"/>
</dbReference>
<dbReference type="GO" id="GO:0005509">
    <property type="term" value="F:calcium ion binding"/>
    <property type="evidence" value="ECO:0007669"/>
    <property type="project" value="UniProtKB-UniRule"/>
</dbReference>
<protein>
    <recommendedName>
        <fullName evidence="9">Cadherin domain-containing protein</fullName>
    </recommendedName>
</protein>
<dbReference type="Pfam" id="PF00028">
    <property type="entry name" value="Cadherin"/>
    <property type="match status" value="1"/>
</dbReference>
<sequence length="850" mass="90315">MGAYGHLTFLLLLLRAPGTFVKSAGKSGGDTHTPQAPGTGPGSLTWPCELLVAVATRGQCWGVPPALPDLPRTVRLSEDAGSGARVAELAVSCSNASSSPQVTLQRVESGVSMGSNVTPLNTDPGHPFNPIAISADGAPASTFRAEVTLRAGAELDAHRVNWYALMLRAACPGEQEVTGQLYVQVTSGQALRCDFPFTSAGGDVVRVSANVAPRAPLYAVRAQPPGGLMFRLRNSGTPLTLTRQGLVLAPDGGFSPSKDTQTFRLEIEVMDRRGQNCSGAVTVEVQPSSRPRVTILAPQQDVLVPEGIGPLEVVTQVRASGDNVCYAILAPTSPALFTIDEMTGEIRSTRRLEVASAHLLVQAYNALQPSDQDTAVLNVTVQGTDQRAPSCVPALYTSQVRETVSPGSTLVTLRCTDPAGDEGSLRYTLEGPPGSRSHFHMEGPQLKVNTTLDYDTEAMAAVGFQLTATIAVTAGGQPLRSTAVCCAARIPVLVTVLPVNEFTPECPNGISFTVSETAPFGSIVGRVIGTDRDHPPDSIEYSLEGGTGPAQPFSIDARTGEIRVVGPLSPPRRAGYRLTVRLTDSHNDLDPGNRRSHLCDVAVRLQAVPQRAPLCNPEVQELRITAGTGSWQPVTRLVCHGDPEGTPLSYAIVGGEEQPGDMARLFSTAETLSRSSYTGNEDGRFRQEGNVLSYIPTGLAEPRTFVLLVEVWGNTGSPRRSTVLALVVHVTPRSTPAPPSTTTLHTTLRKEPLVVRRTELAWLPPPWFVAVLTATGALLLVVLCCVAHGVLRSSRDAAAQSGALEEERSRPAARGPSRLSAPQPFDGRARDPRTGRDYLFDSVTGARRWV</sequence>
<dbReference type="InterPro" id="IPR015919">
    <property type="entry name" value="Cadherin-like_sf"/>
</dbReference>
<proteinExistence type="predicted"/>
<dbReference type="CDD" id="cd11304">
    <property type="entry name" value="Cadherin_repeat"/>
    <property type="match status" value="3"/>
</dbReference>